<sequence>MGDSAGVRKAALLEALRTRVLTQAIVPGADLDEASLSEEFGLSRTPLREALRELAGEGYVDLTRNRGARAAEMSHHTLRDFFLAAPMIYGAILRLAATHAMPLQIEALKQAQIQFRSALNSGDTAAKALANNRFHIITGDMAANIYLNPSFKRLLIDHARISMTFYSADESEETSQAADQHDEMIQAIVDRNPEAAAKLAEDHWALSRHRITQFVMPEALNNRLGDPSDL</sequence>
<dbReference type="GO" id="GO:0003700">
    <property type="term" value="F:DNA-binding transcription factor activity"/>
    <property type="evidence" value="ECO:0007669"/>
    <property type="project" value="InterPro"/>
</dbReference>
<reference evidence="5 6" key="1">
    <citation type="submission" date="2014-01" db="EMBL/GenBank/DDBJ databases">
        <title>Sulfitobacter donghicola JCM 14565 Genome Sequencing.</title>
        <authorList>
            <person name="Lai Q."/>
            <person name="Hong Z."/>
        </authorList>
    </citation>
    <scope>NUCLEOTIDE SEQUENCE [LARGE SCALE GENOMIC DNA]</scope>
    <source>
        <strain evidence="5 6">JCM 14565</strain>
    </source>
</reference>
<comment type="caution">
    <text evidence="5">The sequence shown here is derived from an EMBL/GenBank/DDBJ whole genome shotgun (WGS) entry which is preliminary data.</text>
</comment>
<evidence type="ECO:0000259" key="4">
    <source>
        <dbReference type="PROSITE" id="PS50949"/>
    </source>
</evidence>
<evidence type="ECO:0000256" key="3">
    <source>
        <dbReference type="ARBA" id="ARBA00023163"/>
    </source>
</evidence>
<keyword evidence="2" id="KW-0238">DNA-binding</keyword>
<dbReference type="InterPro" id="IPR000524">
    <property type="entry name" value="Tscrpt_reg_HTH_GntR"/>
</dbReference>
<dbReference type="Proteomes" id="UP000027734">
    <property type="component" value="Unassembled WGS sequence"/>
</dbReference>
<organism evidence="5 6">
    <name type="scientific">Sulfitobacter donghicola DSW-25 = KCTC 12864 = JCM 14565</name>
    <dbReference type="NCBI Taxonomy" id="1300350"/>
    <lineage>
        <taxon>Bacteria</taxon>
        <taxon>Pseudomonadati</taxon>
        <taxon>Pseudomonadota</taxon>
        <taxon>Alphaproteobacteria</taxon>
        <taxon>Rhodobacterales</taxon>
        <taxon>Roseobacteraceae</taxon>
        <taxon>Sulfitobacter</taxon>
    </lineage>
</organism>
<dbReference type="PANTHER" id="PTHR43537">
    <property type="entry name" value="TRANSCRIPTIONAL REGULATOR, GNTR FAMILY"/>
    <property type="match status" value="1"/>
</dbReference>
<protein>
    <submittedName>
        <fullName evidence="5">Transcriptional regulator</fullName>
    </submittedName>
</protein>
<dbReference type="Gene3D" id="1.20.120.530">
    <property type="entry name" value="GntR ligand-binding domain-like"/>
    <property type="match status" value="1"/>
</dbReference>
<dbReference type="SMART" id="SM00895">
    <property type="entry name" value="FCD"/>
    <property type="match status" value="1"/>
</dbReference>
<dbReference type="RefSeq" id="WP_025060091.1">
    <property type="nucleotide sequence ID" value="NZ_JAMC01000003.1"/>
</dbReference>
<dbReference type="EMBL" id="JAMC01000003">
    <property type="protein sequence ID" value="KEJ89249.1"/>
    <property type="molecule type" value="Genomic_DNA"/>
</dbReference>
<dbReference type="OrthoDB" id="8638122at2"/>
<dbReference type="InterPro" id="IPR011711">
    <property type="entry name" value="GntR_C"/>
</dbReference>
<feature type="domain" description="HTH gntR-type" evidence="4">
    <location>
        <begin position="6"/>
        <end position="73"/>
    </location>
</feature>
<evidence type="ECO:0000313" key="6">
    <source>
        <dbReference type="Proteomes" id="UP000027734"/>
    </source>
</evidence>
<dbReference type="eggNOG" id="COG1802">
    <property type="taxonomic scope" value="Bacteria"/>
</dbReference>
<evidence type="ECO:0000313" key="5">
    <source>
        <dbReference type="EMBL" id="KEJ89249.1"/>
    </source>
</evidence>
<dbReference type="AlphaFoldDB" id="A0A073IHJ1"/>
<dbReference type="PRINTS" id="PR00035">
    <property type="entry name" value="HTHGNTR"/>
</dbReference>
<keyword evidence="6" id="KW-1185">Reference proteome</keyword>
<dbReference type="InterPro" id="IPR036390">
    <property type="entry name" value="WH_DNA-bd_sf"/>
</dbReference>
<keyword evidence="3" id="KW-0804">Transcription</keyword>
<dbReference type="SUPFAM" id="SSF46785">
    <property type="entry name" value="Winged helix' DNA-binding domain"/>
    <property type="match status" value="1"/>
</dbReference>
<dbReference type="InterPro" id="IPR008920">
    <property type="entry name" value="TF_FadR/GntR_C"/>
</dbReference>
<dbReference type="STRING" id="1300350.Z948_2778"/>
<name>A0A073IHJ1_9RHOB</name>
<dbReference type="Gene3D" id="1.10.10.10">
    <property type="entry name" value="Winged helix-like DNA-binding domain superfamily/Winged helix DNA-binding domain"/>
    <property type="match status" value="1"/>
</dbReference>
<dbReference type="InterPro" id="IPR036388">
    <property type="entry name" value="WH-like_DNA-bd_sf"/>
</dbReference>
<dbReference type="GO" id="GO:0003677">
    <property type="term" value="F:DNA binding"/>
    <property type="evidence" value="ECO:0007669"/>
    <property type="project" value="UniProtKB-KW"/>
</dbReference>
<dbReference type="SUPFAM" id="SSF48008">
    <property type="entry name" value="GntR ligand-binding domain-like"/>
    <property type="match status" value="1"/>
</dbReference>
<evidence type="ECO:0000256" key="2">
    <source>
        <dbReference type="ARBA" id="ARBA00023125"/>
    </source>
</evidence>
<accession>A0A073IHJ1</accession>
<dbReference type="SMART" id="SM00345">
    <property type="entry name" value="HTH_GNTR"/>
    <property type="match status" value="1"/>
</dbReference>
<gene>
    <name evidence="5" type="ORF">DSW25_09470</name>
</gene>
<dbReference type="PROSITE" id="PS50949">
    <property type="entry name" value="HTH_GNTR"/>
    <property type="match status" value="1"/>
</dbReference>
<dbReference type="PANTHER" id="PTHR43537:SF53">
    <property type="entry name" value="HTH-TYPE TRANSCRIPTIONAL REPRESSOR NANR"/>
    <property type="match status" value="1"/>
</dbReference>
<dbReference type="Pfam" id="PF07729">
    <property type="entry name" value="FCD"/>
    <property type="match status" value="1"/>
</dbReference>
<proteinExistence type="predicted"/>
<dbReference type="Pfam" id="PF00392">
    <property type="entry name" value="GntR"/>
    <property type="match status" value="1"/>
</dbReference>
<keyword evidence="1" id="KW-0805">Transcription regulation</keyword>
<evidence type="ECO:0000256" key="1">
    <source>
        <dbReference type="ARBA" id="ARBA00023015"/>
    </source>
</evidence>